<dbReference type="SUPFAM" id="SSF53697">
    <property type="entry name" value="SIS domain"/>
    <property type="match status" value="1"/>
</dbReference>
<evidence type="ECO:0000259" key="1">
    <source>
        <dbReference type="PROSITE" id="PS51464"/>
    </source>
</evidence>
<evidence type="ECO:0000313" key="3">
    <source>
        <dbReference type="Proteomes" id="UP000484015"/>
    </source>
</evidence>
<dbReference type="InterPro" id="IPR046348">
    <property type="entry name" value="SIS_dom_sf"/>
</dbReference>
<keyword evidence="3" id="KW-1185">Reference proteome</keyword>
<comment type="caution">
    <text evidence="2">The sequence shown here is derived from an EMBL/GenBank/DDBJ whole genome shotgun (WGS) entry which is preliminary data.</text>
</comment>
<reference evidence="2 3" key="1">
    <citation type="submission" date="2019-11" db="EMBL/GenBank/DDBJ databases">
        <title>Type strains purchased from KCTC, JCM and DSMZ.</title>
        <authorList>
            <person name="Lu H."/>
        </authorList>
    </citation>
    <scope>NUCLEOTIDE SEQUENCE [LARGE SCALE GENOMIC DNA]</scope>
    <source>
        <strain evidence="2 3">KCTC 42409</strain>
    </source>
</reference>
<sequence>MQQIIATYVGKLTQALQLDAMQQVPVLAEAMREAWRTGNSIYFCGNGGSAGNAIHLANDFLYGVGKKHGVGMRVESLSANAAVLTCLGNDLGYDQIYSEQLRAKGRAGDVLIILSGSGNSPNVVKALETGNAMGMHTFAVLGYSGGKCKDLARHPLHFAIDDMQIAEDLQLVVGHMCMQYLCDNPPAAAQPA</sequence>
<gene>
    <name evidence="2" type="ORF">GM668_11130</name>
</gene>
<dbReference type="Pfam" id="PF13580">
    <property type="entry name" value="SIS_2"/>
    <property type="match status" value="1"/>
</dbReference>
<dbReference type="AlphaFoldDB" id="A0A6L6PYW7"/>
<protein>
    <submittedName>
        <fullName evidence="2">SIS domain-containing protein</fullName>
    </submittedName>
</protein>
<dbReference type="PANTHER" id="PTHR30390">
    <property type="entry name" value="SEDOHEPTULOSE 7-PHOSPHATE ISOMERASE / DNAA INITIATOR-ASSOCIATING FACTOR FOR REPLICATION INITIATION"/>
    <property type="match status" value="1"/>
</dbReference>
<dbReference type="CDD" id="cd05006">
    <property type="entry name" value="SIS_GmhA"/>
    <property type="match status" value="1"/>
</dbReference>
<accession>A0A6L6PYW7</accession>
<dbReference type="RefSeq" id="WP_155439016.1">
    <property type="nucleotide sequence ID" value="NZ_WNLA01000005.1"/>
</dbReference>
<dbReference type="PANTHER" id="PTHR30390:SF8">
    <property type="entry name" value="SUGAR ISOMERASE (SIS)"/>
    <property type="match status" value="1"/>
</dbReference>
<dbReference type="InterPro" id="IPR050099">
    <property type="entry name" value="SIS_GmhA/DiaA_subfam"/>
</dbReference>
<dbReference type="EMBL" id="WNLA01000005">
    <property type="protein sequence ID" value="MTW02635.1"/>
    <property type="molecule type" value="Genomic_DNA"/>
</dbReference>
<evidence type="ECO:0000313" key="2">
    <source>
        <dbReference type="EMBL" id="MTW02635.1"/>
    </source>
</evidence>
<feature type="domain" description="SIS" evidence="1">
    <location>
        <begin position="27"/>
        <end position="192"/>
    </location>
</feature>
<proteinExistence type="predicted"/>
<organism evidence="2 3">
    <name type="scientific">Pseudoduganella ginsengisoli</name>
    <dbReference type="NCBI Taxonomy" id="1462440"/>
    <lineage>
        <taxon>Bacteria</taxon>
        <taxon>Pseudomonadati</taxon>
        <taxon>Pseudomonadota</taxon>
        <taxon>Betaproteobacteria</taxon>
        <taxon>Burkholderiales</taxon>
        <taxon>Oxalobacteraceae</taxon>
        <taxon>Telluria group</taxon>
        <taxon>Pseudoduganella</taxon>
    </lineage>
</organism>
<dbReference type="InterPro" id="IPR035461">
    <property type="entry name" value="GmhA/DiaA"/>
</dbReference>
<dbReference type="Gene3D" id="3.40.50.10490">
    <property type="entry name" value="Glucose-6-phosphate isomerase like protein, domain 1"/>
    <property type="match status" value="1"/>
</dbReference>
<dbReference type="GO" id="GO:0097367">
    <property type="term" value="F:carbohydrate derivative binding"/>
    <property type="evidence" value="ECO:0007669"/>
    <property type="project" value="InterPro"/>
</dbReference>
<dbReference type="InterPro" id="IPR001347">
    <property type="entry name" value="SIS_dom"/>
</dbReference>
<dbReference type="Proteomes" id="UP000484015">
    <property type="component" value="Unassembled WGS sequence"/>
</dbReference>
<name>A0A6L6PYW7_9BURK</name>
<dbReference type="GO" id="GO:1901135">
    <property type="term" value="P:carbohydrate derivative metabolic process"/>
    <property type="evidence" value="ECO:0007669"/>
    <property type="project" value="InterPro"/>
</dbReference>
<dbReference type="OrthoDB" id="9810929at2"/>
<dbReference type="PROSITE" id="PS51464">
    <property type="entry name" value="SIS"/>
    <property type="match status" value="1"/>
</dbReference>